<evidence type="ECO:0000256" key="1">
    <source>
        <dbReference type="SAM" id="SignalP"/>
    </source>
</evidence>
<dbReference type="AlphaFoldDB" id="A0A011PQC3"/>
<sequence>MPRKTLLSLFLLPLLLACSDQRAAFEIGGSSQHSLTLIRIQNFFWERSASYSIVATRMPECMRRHDMGKGGATTPIEVYAPGNDAWILKQGRRMQVVETRTCEGFARLAEPPADGMGPLQGSFEMRNGSLSFIAAATREAPLDAVAPAQQ</sequence>
<dbReference type="STRING" id="1454003.AW10_02717"/>
<organism evidence="2 3">
    <name type="scientific">Candidatus Accumulibacter appositus</name>
    <dbReference type="NCBI Taxonomy" id="1454003"/>
    <lineage>
        <taxon>Bacteria</taxon>
        <taxon>Pseudomonadati</taxon>
        <taxon>Pseudomonadota</taxon>
        <taxon>Betaproteobacteria</taxon>
        <taxon>Candidatus Accumulibacter</taxon>
    </lineage>
</organism>
<evidence type="ECO:0008006" key="4">
    <source>
        <dbReference type="Google" id="ProtNLM"/>
    </source>
</evidence>
<feature type="signal peptide" evidence="1">
    <location>
        <begin position="1"/>
        <end position="23"/>
    </location>
</feature>
<dbReference type="Proteomes" id="UP000021816">
    <property type="component" value="Unassembled WGS sequence"/>
</dbReference>
<dbReference type="EMBL" id="JEMX01000061">
    <property type="protein sequence ID" value="EXI79075.1"/>
    <property type="molecule type" value="Genomic_DNA"/>
</dbReference>
<keyword evidence="1" id="KW-0732">Signal</keyword>
<protein>
    <recommendedName>
        <fullName evidence="4">Lipoprotein</fullName>
    </recommendedName>
</protein>
<reference evidence="2 3" key="1">
    <citation type="submission" date="2014-02" db="EMBL/GenBank/DDBJ databases">
        <title>Expanding our view of genomic diversity in Candidatus Accumulibacter clades.</title>
        <authorList>
            <person name="Skennerton C.T."/>
            <person name="Barr J.J."/>
            <person name="Slater F.R."/>
            <person name="Bond P.L."/>
            <person name="Tyson G.W."/>
        </authorList>
    </citation>
    <scope>NUCLEOTIDE SEQUENCE [LARGE SCALE GENOMIC DNA]</scope>
    <source>
        <strain evidence="3">BA-92</strain>
    </source>
</reference>
<proteinExistence type="predicted"/>
<feature type="chain" id="PRO_5001462971" description="Lipoprotein" evidence="1">
    <location>
        <begin position="24"/>
        <end position="150"/>
    </location>
</feature>
<evidence type="ECO:0000313" key="2">
    <source>
        <dbReference type="EMBL" id="EXI79075.1"/>
    </source>
</evidence>
<gene>
    <name evidence="2" type="ORF">AW10_02717</name>
</gene>
<comment type="caution">
    <text evidence="2">The sequence shown here is derived from an EMBL/GenBank/DDBJ whole genome shotgun (WGS) entry which is preliminary data.</text>
</comment>
<name>A0A011PQC3_9PROT</name>
<accession>A0A011PQC3</accession>
<evidence type="ECO:0000313" key="3">
    <source>
        <dbReference type="Proteomes" id="UP000021816"/>
    </source>
</evidence>
<dbReference type="PATRIC" id="fig|1454003.3.peg.2771"/>
<dbReference type="PROSITE" id="PS51257">
    <property type="entry name" value="PROKAR_LIPOPROTEIN"/>
    <property type="match status" value="1"/>
</dbReference>